<dbReference type="AlphaFoldDB" id="K5DI45"/>
<name>K5DI45_RHOBT</name>
<evidence type="ECO:0000313" key="2">
    <source>
        <dbReference type="Proteomes" id="UP000007993"/>
    </source>
</evidence>
<gene>
    <name evidence="1" type="ORF">RBSH_02143</name>
</gene>
<dbReference type="EMBL" id="AMCW01000055">
    <property type="protein sequence ID" value="EKK02509.1"/>
    <property type="molecule type" value="Genomic_DNA"/>
</dbReference>
<comment type="caution">
    <text evidence="1">The sequence shown here is derived from an EMBL/GenBank/DDBJ whole genome shotgun (WGS) entry which is preliminary data.</text>
</comment>
<accession>K5DI45</accession>
<proteinExistence type="predicted"/>
<reference evidence="1 2" key="1">
    <citation type="journal article" date="2013" name="Mar. Genomics">
        <title>Expression of sulfatases in Rhodopirellula baltica and the diversity of sulfatases in the genus Rhodopirellula.</title>
        <authorList>
            <person name="Wegner C.E."/>
            <person name="Richter-Heitmann T."/>
            <person name="Klindworth A."/>
            <person name="Klockow C."/>
            <person name="Richter M."/>
            <person name="Achstetter T."/>
            <person name="Glockner F.O."/>
            <person name="Harder J."/>
        </authorList>
    </citation>
    <scope>NUCLEOTIDE SEQUENCE [LARGE SCALE GENOMIC DNA]</scope>
    <source>
        <strain evidence="1 2">SH28</strain>
    </source>
</reference>
<organism evidence="1 2">
    <name type="scientific">Rhodopirellula baltica SH28</name>
    <dbReference type="NCBI Taxonomy" id="993517"/>
    <lineage>
        <taxon>Bacteria</taxon>
        <taxon>Pseudomonadati</taxon>
        <taxon>Planctomycetota</taxon>
        <taxon>Planctomycetia</taxon>
        <taxon>Pirellulales</taxon>
        <taxon>Pirellulaceae</taxon>
        <taxon>Rhodopirellula</taxon>
    </lineage>
</organism>
<protein>
    <recommendedName>
        <fullName evidence="3">Secreted protein</fullName>
    </recommendedName>
</protein>
<dbReference type="Proteomes" id="UP000007993">
    <property type="component" value="Unassembled WGS sequence"/>
</dbReference>
<evidence type="ECO:0000313" key="1">
    <source>
        <dbReference type="EMBL" id="EKK02509.1"/>
    </source>
</evidence>
<sequence length="44" mass="4908">MRETALLTSFTIQREVVMGDDSSVVVFWAVLCCHGCPLVMQGNY</sequence>
<evidence type="ECO:0008006" key="3">
    <source>
        <dbReference type="Google" id="ProtNLM"/>
    </source>
</evidence>
<dbReference type="PATRIC" id="fig|993517.3.peg.2321"/>